<sequence>GAENPTGNMRYVRVDQEGAVLLVYARLKDILDKTPHDLRDKHVLRFKEDDVFKIVWRADEKTFVAEKKENKWVLIEPAGKKITESEIRSLVWRLKGLKFRKIYKKPEHPVSYYGLNRPYGMIRLMDKEKQITGDLSFGMKKEPTVSYYAKAEGRSTVYELSYDFVKDLPHL</sequence>
<feature type="domain" description="DUF4340" evidence="1">
    <location>
        <begin position="1"/>
        <end position="73"/>
    </location>
</feature>
<evidence type="ECO:0000259" key="1">
    <source>
        <dbReference type="Pfam" id="PF14238"/>
    </source>
</evidence>
<accession>X1G1F2</accession>
<evidence type="ECO:0000313" key="2">
    <source>
        <dbReference type="EMBL" id="GAH38620.1"/>
    </source>
</evidence>
<dbReference type="Pfam" id="PF14238">
    <property type="entry name" value="DUF4340"/>
    <property type="match status" value="1"/>
</dbReference>
<dbReference type="EMBL" id="BARU01010894">
    <property type="protein sequence ID" value="GAH38620.1"/>
    <property type="molecule type" value="Genomic_DNA"/>
</dbReference>
<comment type="caution">
    <text evidence="2">The sequence shown here is derived from an EMBL/GenBank/DDBJ whole genome shotgun (WGS) entry which is preliminary data.</text>
</comment>
<reference evidence="2" key="1">
    <citation type="journal article" date="2014" name="Front. Microbiol.">
        <title>High frequency of phylogenetically diverse reductive dehalogenase-homologous genes in deep subseafloor sedimentary metagenomes.</title>
        <authorList>
            <person name="Kawai M."/>
            <person name="Futagami T."/>
            <person name="Toyoda A."/>
            <person name="Takaki Y."/>
            <person name="Nishi S."/>
            <person name="Hori S."/>
            <person name="Arai W."/>
            <person name="Tsubouchi T."/>
            <person name="Morono Y."/>
            <person name="Uchiyama I."/>
            <person name="Ito T."/>
            <person name="Fujiyama A."/>
            <person name="Inagaki F."/>
            <person name="Takami H."/>
        </authorList>
    </citation>
    <scope>NUCLEOTIDE SEQUENCE</scope>
    <source>
        <strain evidence="2">Expedition CK06-06</strain>
    </source>
</reference>
<dbReference type="InterPro" id="IPR025641">
    <property type="entry name" value="DUF4340"/>
</dbReference>
<name>X1G1F2_9ZZZZ</name>
<dbReference type="AlphaFoldDB" id="X1G1F2"/>
<protein>
    <recommendedName>
        <fullName evidence="1">DUF4340 domain-containing protein</fullName>
    </recommendedName>
</protein>
<proteinExistence type="predicted"/>
<gene>
    <name evidence="2" type="ORF">S03H2_20627</name>
</gene>
<feature type="non-terminal residue" evidence="2">
    <location>
        <position position="1"/>
    </location>
</feature>
<organism evidence="2">
    <name type="scientific">marine sediment metagenome</name>
    <dbReference type="NCBI Taxonomy" id="412755"/>
    <lineage>
        <taxon>unclassified sequences</taxon>
        <taxon>metagenomes</taxon>
        <taxon>ecological metagenomes</taxon>
    </lineage>
</organism>